<comment type="cofactor">
    <cofactor evidence="1 19">
        <name>pyridoxal 5'-phosphate</name>
        <dbReference type="ChEBI" id="CHEBI:597326"/>
    </cofactor>
</comment>
<dbReference type="InterPro" id="IPR024909">
    <property type="entry name" value="Cys-tRNA/MSH_ligase"/>
</dbReference>
<evidence type="ECO:0000256" key="1">
    <source>
        <dbReference type="ARBA" id="ARBA00001933"/>
    </source>
</evidence>
<dbReference type="Pfam" id="PF01406">
    <property type="entry name" value="tRNA-synt_1e"/>
    <property type="match status" value="1"/>
</dbReference>
<keyword evidence="6 18" id="KW-0436">Ligase</keyword>
<evidence type="ECO:0000256" key="18">
    <source>
        <dbReference type="HAMAP-Rule" id="MF_00041"/>
    </source>
</evidence>
<keyword evidence="13 19" id="KW-0663">Pyridoxal phosphate</keyword>
<evidence type="ECO:0000256" key="5">
    <source>
        <dbReference type="ARBA" id="ARBA00011245"/>
    </source>
</evidence>
<keyword evidence="16" id="KW-0198">Cysteine biosynthesis</keyword>
<dbReference type="GO" id="GO:0005524">
    <property type="term" value="F:ATP binding"/>
    <property type="evidence" value="ECO:0007669"/>
    <property type="project" value="UniProtKB-UniRule"/>
</dbReference>
<dbReference type="Gene3D" id="3.40.50.620">
    <property type="entry name" value="HUPs"/>
    <property type="match status" value="1"/>
</dbReference>
<dbReference type="GO" id="GO:0005737">
    <property type="term" value="C:cytoplasm"/>
    <property type="evidence" value="ECO:0007669"/>
    <property type="project" value="UniProtKB-SubCell"/>
</dbReference>
<keyword evidence="12 18" id="KW-0067">ATP-binding</keyword>
<dbReference type="InterPro" id="IPR001926">
    <property type="entry name" value="TrpB-like_PALP"/>
</dbReference>
<comment type="similarity">
    <text evidence="18">Belongs to the class-I aminoacyl-tRNA synthetase family.</text>
</comment>
<evidence type="ECO:0000256" key="2">
    <source>
        <dbReference type="ARBA" id="ARBA00001947"/>
    </source>
</evidence>
<comment type="cofactor">
    <cofactor evidence="2">
        <name>Zn(2+)</name>
        <dbReference type="ChEBI" id="CHEBI:29105"/>
    </cofactor>
</comment>
<dbReference type="GO" id="GO:0006535">
    <property type="term" value="P:cysteine biosynthetic process from serine"/>
    <property type="evidence" value="ECO:0007669"/>
    <property type="project" value="InterPro"/>
</dbReference>
<keyword evidence="9" id="KW-0479">Metal-binding</keyword>
<keyword evidence="8" id="KW-0808">Transferase</keyword>
<dbReference type="FunFam" id="3.40.50.1100:FF:000003">
    <property type="entry name" value="Cystathionine beta-synthase"/>
    <property type="match status" value="1"/>
</dbReference>
<name>A0A2N7PNX3_9BACT</name>
<dbReference type="AlphaFoldDB" id="A0A2N7PNX3"/>
<feature type="binding site" evidence="19">
    <location>
        <begin position="178"/>
        <end position="182"/>
    </location>
    <ligand>
        <name>pyridoxal 5'-phosphate</name>
        <dbReference type="ChEBI" id="CHEBI:597326"/>
    </ligand>
</feature>
<dbReference type="InterPro" id="IPR050214">
    <property type="entry name" value="Cys_Synth/Cystath_Beta-Synth"/>
</dbReference>
<evidence type="ECO:0000256" key="21">
    <source>
        <dbReference type="SAM" id="Coils"/>
    </source>
</evidence>
<comment type="catalytic activity">
    <reaction evidence="17">
        <text>O-acetyl-L-serine + hydrogen sulfide = L-cysteine + acetate</text>
        <dbReference type="Rhea" id="RHEA:14829"/>
        <dbReference type="ChEBI" id="CHEBI:29919"/>
        <dbReference type="ChEBI" id="CHEBI:30089"/>
        <dbReference type="ChEBI" id="CHEBI:35235"/>
        <dbReference type="ChEBI" id="CHEBI:58340"/>
        <dbReference type="EC" id="2.5.1.47"/>
    </reaction>
</comment>
<dbReference type="GO" id="GO:0006423">
    <property type="term" value="P:cysteinyl-tRNA aminoacylation"/>
    <property type="evidence" value="ECO:0007669"/>
    <property type="project" value="UniProtKB-UniRule"/>
</dbReference>
<keyword evidence="15 18" id="KW-0030">Aminoacyl-tRNA synthetase</keyword>
<evidence type="ECO:0000313" key="25">
    <source>
        <dbReference type="Proteomes" id="UP000235460"/>
    </source>
</evidence>
<evidence type="ECO:0000256" key="16">
    <source>
        <dbReference type="ARBA" id="ARBA00023192"/>
    </source>
</evidence>
<dbReference type="Gene3D" id="1.20.120.1910">
    <property type="entry name" value="Cysteine-tRNA ligase, C-terminal anti-codon recognition domain"/>
    <property type="match status" value="1"/>
</dbReference>
<comment type="catalytic activity">
    <reaction evidence="18">
        <text>tRNA(Cys) + L-cysteine + ATP = L-cysteinyl-tRNA(Cys) + AMP + diphosphate</text>
        <dbReference type="Rhea" id="RHEA:17773"/>
        <dbReference type="Rhea" id="RHEA-COMP:9661"/>
        <dbReference type="Rhea" id="RHEA-COMP:9679"/>
        <dbReference type="ChEBI" id="CHEBI:30616"/>
        <dbReference type="ChEBI" id="CHEBI:33019"/>
        <dbReference type="ChEBI" id="CHEBI:35235"/>
        <dbReference type="ChEBI" id="CHEBI:78442"/>
        <dbReference type="ChEBI" id="CHEBI:78517"/>
        <dbReference type="ChEBI" id="CHEBI:456215"/>
        <dbReference type="EC" id="6.1.1.16"/>
    </reaction>
</comment>
<dbReference type="GO" id="GO:0004124">
    <property type="term" value="F:cysteine synthase activity"/>
    <property type="evidence" value="ECO:0007669"/>
    <property type="project" value="UniProtKB-EC"/>
</dbReference>
<feature type="domain" description="tRNA synthetases class I catalytic" evidence="23">
    <location>
        <begin position="324"/>
        <end position="624"/>
    </location>
</feature>
<evidence type="ECO:0000256" key="7">
    <source>
        <dbReference type="ARBA" id="ARBA00022605"/>
    </source>
</evidence>
<comment type="subunit">
    <text evidence="5 18">Monomer.</text>
</comment>
<dbReference type="EMBL" id="PNIK01000048">
    <property type="protein sequence ID" value="PMP67476.1"/>
    <property type="molecule type" value="Genomic_DNA"/>
</dbReference>
<dbReference type="EC" id="6.1.1.16" evidence="18"/>
<dbReference type="HAMAP" id="MF_00041">
    <property type="entry name" value="Cys_tRNA_synth"/>
    <property type="match status" value="1"/>
</dbReference>
<evidence type="ECO:0000256" key="4">
    <source>
        <dbReference type="ARBA" id="ARBA00007103"/>
    </source>
</evidence>
<evidence type="ECO:0000259" key="22">
    <source>
        <dbReference type="Pfam" id="PF00291"/>
    </source>
</evidence>
<dbReference type="GO" id="GO:0004817">
    <property type="term" value="F:cysteine-tRNA ligase activity"/>
    <property type="evidence" value="ECO:0007669"/>
    <property type="project" value="UniProtKB-UniRule"/>
</dbReference>
<dbReference type="PRINTS" id="PR00983">
    <property type="entry name" value="TRNASYNTHCYS"/>
</dbReference>
<accession>A0A2N7PNX3</accession>
<reference evidence="24 25" key="1">
    <citation type="submission" date="2018-01" db="EMBL/GenBank/DDBJ databases">
        <title>Metagenomic assembled genomes from two thermal pools in the Uzon Caldera, Kamchatka, Russia.</title>
        <authorList>
            <person name="Wilkins L."/>
            <person name="Ettinger C."/>
        </authorList>
    </citation>
    <scope>NUCLEOTIDE SEQUENCE [LARGE SCALE GENOMIC DNA]</scope>
    <source>
        <strain evidence="24">ZAV-08</strain>
    </source>
</reference>
<dbReference type="CDD" id="cd01561">
    <property type="entry name" value="CBS_like"/>
    <property type="match status" value="1"/>
</dbReference>
<dbReference type="Pfam" id="PF00291">
    <property type="entry name" value="PALP"/>
    <property type="match status" value="1"/>
</dbReference>
<dbReference type="InterPro" id="IPR005856">
    <property type="entry name" value="Cys_synth"/>
</dbReference>
<comment type="pathway">
    <text evidence="3">Amino-acid biosynthesis; L-cysteine biosynthesis; L-cysteine from L-serine: step 2/2.</text>
</comment>
<evidence type="ECO:0000256" key="12">
    <source>
        <dbReference type="ARBA" id="ARBA00022840"/>
    </source>
</evidence>
<keyword evidence="21" id="KW-0175">Coiled coil</keyword>
<proteinExistence type="inferred from homology"/>
<feature type="binding site" evidence="19">
    <location>
        <position position="73"/>
    </location>
    <ligand>
        <name>pyridoxal 5'-phosphate</name>
        <dbReference type="ChEBI" id="CHEBI:597326"/>
    </ligand>
</feature>
<dbReference type="InterPro" id="IPR001216">
    <property type="entry name" value="P-phosphate_BS"/>
</dbReference>
<keyword evidence="18" id="KW-0963">Cytoplasm</keyword>
<gene>
    <name evidence="18 24" type="primary">cysS</name>
    <name evidence="24" type="ORF">C0190_03285</name>
</gene>
<dbReference type="GO" id="GO:0046872">
    <property type="term" value="F:metal ion binding"/>
    <property type="evidence" value="ECO:0007669"/>
    <property type="project" value="UniProtKB-KW"/>
</dbReference>
<evidence type="ECO:0000256" key="8">
    <source>
        <dbReference type="ARBA" id="ARBA00022679"/>
    </source>
</evidence>
<dbReference type="PANTHER" id="PTHR10314">
    <property type="entry name" value="CYSTATHIONINE BETA-SYNTHASE"/>
    <property type="match status" value="1"/>
</dbReference>
<dbReference type="InterPro" id="IPR036052">
    <property type="entry name" value="TrpB-like_PALP_sf"/>
</dbReference>
<dbReference type="PROSITE" id="PS00901">
    <property type="entry name" value="CYS_SYNTHASE"/>
    <property type="match status" value="1"/>
</dbReference>
<evidence type="ECO:0000256" key="20">
    <source>
        <dbReference type="PIRSR" id="PIRSR605856-51"/>
    </source>
</evidence>
<dbReference type="NCBIfam" id="TIGR01136">
    <property type="entry name" value="cysKM"/>
    <property type="match status" value="1"/>
</dbReference>
<evidence type="ECO:0000256" key="3">
    <source>
        <dbReference type="ARBA" id="ARBA00004962"/>
    </source>
</evidence>
<dbReference type="InterPro" id="IPR015803">
    <property type="entry name" value="Cys-tRNA-ligase"/>
</dbReference>
<feature type="modified residue" description="N6-(pyridoxal phosphate)lysine" evidence="20">
    <location>
        <position position="43"/>
    </location>
</feature>
<dbReference type="SUPFAM" id="SSF53686">
    <property type="entry name" value="Tryptophan synthase beta subunit-like PLP-dependent enzymes"/>
    <property type="match status" value="1"/>
</dbReference>
<evidence type="ECO:0000256" key="6">
    <source>
        <dbReference type="ARBA" id="ARBA00022598"/>
    </source>
</evidence>
<protein>
    <recommendedName>
        <fullName evidence="18">Cysteine--tRNA ligase</fullName>
        <ecNumber evidence="18">6.1.1.16</ecNumber>
    </recommendedName>
    <alternativeName>
        <fullName evidence="18">Cysteinyl-tRNA synthetase</fullName>
        <shortName evidence="18">CysRS</shortName>
    </alternativeName>
</protein>
<dbReference type="NCBIfam" id="TIGR00435">
    <property type="entry name" value="cysS"/>
    <property type="match status" value="1"/>
</dbReference>
<evidence type="ECO:0000313" key="24">
    <source>
        <dbReference type="EMBL" id="PMP67476.1"/>
    </source>
</evidence>
<dbReference type="SUPFAM" id="SSF52374">
    <property type="entry name" value="Nucleotidylyl transferase"/>
    <property type="match status" value="1"/>
</dbReference>
<dbReference type="InterPro" id="IPR014729">
    <property type="entry name" value="Rossmann-like_a/b/a_fold"/>
</dbReference>
<evidence type="ECO:0000256" key="17">
    <source>
        <dbReference type="ARBA" id="ARBA00047931"/>
    </source>
</evidence>
<comment type="similarity">
    <text evidence="4">Belongs to the cysteine synthase/cystathionine beta-synthase family.</text>
</comment>
<dbReference type="SUPFAM" id="SSF47323">
    <property type="entry name" value="Anticodon-binding domain of a subclass of class I aminoacyl-tRNA synthetases"/>
    <property type="match status" value="1"/>
</dbReference>
<feature type="binding site" evidence="19">
    <location>
        <position position="259"/>
    </location>
    <ligand>
        <name>pyridoxal 5'-phosphate</name>
        <dbReference type="ChEBI" id="CHEBI:597326"/>
    </ligand>
</feature>
<sequence length="778" mass="89548">MKFHSILEKIGNTPIIKLRNIKVKPSVEIWGKLESQNPGGSVKDRPALFMIEEAEKRGLLTPEKIVIEASSGNTGIGLSLVCAVKGYKCIIAMPESVSVERRKIMQAFGAEILLTPAEKGTDGAIETVYEIWRNNPDKYFCTDQFNNEANWLSHYKTTAPEILRDTDGKVTHVVCGLGTTGTAMGIARFARDNKLSFKVIGVEPNPGHKIQGLKNMKESYPPSIYDKKLLGKIINVDDEEAFYWARRLAREEGIFVGMSSGAALAGAIKLAEEISEGLIVIIFPDGGERYLSTPLWSFELQKREFTKEADLILTNTFSGKREAFYPLREKEVKIYTCGPTLNARPHIGLYRRLITVDILKGFLKLMGYKIFHVVNLTDFDDKTIHTALEKNLNLKELTSQIEKEFYQDLEWLKIEKADFYPKVSEHLEDMKKIAMRILEKDKAYVKYSSLYFDISRFSEYGKLSKIDLAFLKPGATIDLEEYDKEEPFDFALLKRVQILELKKGYFVETPFGKVRPTWHIHCASLVLKYLGEEIDIFTSGSDLIFPHHENTRAVAKALTGKEPAKYWVHSGLVFYNGKKLSSENKITVDDIKNRGFSGRTLRFYFLRTHYRNQFNFSWKGLEESAKILEKIDKYIAYLGASPEKKENQEKERLLQILKEFEENWKKALREDLNTPVVISELISFFKKIYPYLREGVPSEYKERVLNSLKKLNLILKIFRFPEIIEKEEILEKVKLREKAKSEKNYELADKIREELEKDGFFIFDFLSGSRVVSLKEEI</sequence>
<evidence type="ECO:0000256" key="9">
    <source>
        <dbReference type="ARBA" id="ARBA00022723"/>
    </source>
</evidence>
<evidence type="ECO:0000256" key="11">
    <source>
        <dbReference type="ARBA" id="ARBA00022833"/>
    </source>
</evidence>
<evidence type="ECO:0000256" key="10">
    <source>
        <dbReference type="ARBA" id="ARBA00022741"/>
    </source>
</evidence>
<evidence type="ECO:0000256" key="19">
    <source>
        <dbReference type="PIRSR" id="PIRSR605856-50"/>
    </source>
</evidence>
<dbReference type="InterPro" id="IPR009080">
    <property type="entry name" value="tRNAsynth_Ia_anticodon-bd"/>
</dbReference>
<feature type="domain" description="Tryptophan synthase beta chain-like PALP" evidence="22">
    <location>
        <begin position="7"/>
        <end position="285"/>
    </location>
</feature>
<evidence type="ECO:0000256" key="14">
    <source>
        <dbReference type="ARBA" id="ARBA00022917"/>
    </source>
</evidence>
<comment type="caution">
    <text evidence="24">The sequence shown here is derived from an EMBL/GenBank/DDBJ whole genome shotgun (WGS) entry which is preliminary data.</text>
</comment>
<dbReference type="Gene3D" id="3.40.50.1100">
    <property type="match status" value="2"/>
</dbReference>
<comment type="caution">
    <text evidence="18">Lacks conserved residue(s) required for the propagation of feature annotation.</text>
</comment>
<feature type="coiled-coil region" evidence="21">
    <location>
        <begin position="643"/>
        <end position="670"/>
    </location>
</feature>
<organism evidence="24 25">
    <name type="scientific">Thermodesulfobacterium geofontis</name>
    <dbReference type="NCBI Taxonomy" id="1295609"/>
    <lineage>
        <taxon>Bacteria</taxon>
        <taxon>Pseudomonadati</taxon>
        <taxon>Thermodesulfobacteriota</taxon>
        <taxon>Thermodesulfobacteria</taxon>
        <taxon>Thermodesulfobacteriales</taxon>
        <taxon>Thermodesulfobacteriaceae</taxon>
        <taxon>Thermodesulfobacterium</taxon>
    </lineage>
</organism>
<dbReference type="InterPro" id="IPR032678">
    <property type="entry name" value="tRNA-synt_1_cat_dom"/>
</dbReference>
<keyword evidence="14 18" id="KW-0648">Protein biosynthesis</keyword>
<comment type="subcellular location">
    <subcellularLocation>
        <location evidence="18">Cytoplasm</location>
    </subcellularLocation>
</comment>
<evidence type="ECO:0000259" key="23">
    <source>
        <dbReference type="Pfam" id="PF01406"/>
    </source>
</evidence>
<evidence type="ECO:0000256" key="13">
    <source>
        <dbReference type="ARBA" id="ARBA00022898"/>
    </source>
</evidence>
<keyword evidence="10 18" id="KW-0547">Nucleotide-binding</keyword>
<evidence type="ECO:0000256" key="15">
    <source>
        <dbReference type="ARBA" id="ARBA00023146"/>
    </source>
</evidence>
<keyword evidence="11" id="KW-0862">Zinc</keyword>
<keyword evidence="7" id="KW-0028">Amino-acid biosynthesis</keyword>
<dbReference type="Proteomes" id="UP000235460">
    <property type="component" value="Unassembled WGS sequence"/>
</dbReference>